<dbReference type="AlphaFoldDB" id="A0A1G8UFT1"/>
<reference evidence="3" key="1">
    <citation type="submission" date="2016-10" db="EMBL/GenBank/DDBJ databases">
        <authorList>
            <person name="Varghese N."/>
            <person name="Submissions S."/>
        </authorList>
    </citation>
    <scope>NUCLEOTIDE SEQUENCE [LARGE SCALE GENOMIC DNA]</scope>
    <source>
        <strain evidence="3">DSM 44796</strain>
    </source>
</reference>
<protein>
    <submittedName>
        <fullName evidence="2">Uncharacterized protein</fullName>
    </submittedName>
</protein>
<feature type="chain" id="PRO_5011438306" evidence="1">
    <location>
        <begin position="26"/>
        <end position="293"/>
    </location>
</feature>
<sequence length="293" mass="31223">MSSRTLLAASVLAVTASLVPLPASAHTGQWQRVGTGITEGVSGLAVLSSRGDHVEALSVIDNKKPGQERVRRIVLDDGRVTAVRPMTWQGETPVDLEAVAGVPHRPGEYVAVTSGSRAFHVRVRRDVVTVVAAFDLPPHDPQDNMESFALRAVGSRLAAVWADRGAGVRTSTLYSAYFSLQDHTFGPVTTVEYDTGAHEKTVRHASDIAIRTNGSVLVSSAVDPGDDGPFSSSLREIGRLVPRKDTVGVGLARRPHLLGTFGGRKIEAVTLLRGGDVLLGTDDENDGGWVLRR</sequence>
<name>A0A1G8UFT1_9PSEU</name>
<proteinExistence type="predicted"/>
<evidence type="ECO:0000256" key="1">
    <source>
        <dbReference type="SAM" id="SignalP"/>
    </source>
</evidence>
<dbReference type="Proteomes" id="UP000199682">
    <property type="component" value="Unassembled WGS sequence"/>
</dbReference>
<dbReference type="EMBL" id="FNET01000002">
    <property type="protein sequence ID" value="SDJ52663.1"/>
    <property type="molecule type" value="Genomic_DNA"/>
</dbReference>
<evidence type="ECO:0000313" key="3">
    <source>
        <dbReference type="Proteomes" id="UP000199682"/>
    </source>
</evidence>
<accession>A0A1G8UFT1</accession>
<feature type="signal peptide" evidence="1">
    <location>
        <begin position="1"/>
        <end position="25"/>
    </location>
</feature>
<gene>
    <name evidence="2" type="ORF">SAMN04488074_102289</name>
</gene>
<keyword evidence="1" id="KW-0732">Signal</keyword>
<evidence type="ECO:0000313" key="2">
    <source>
        <dbReference type="EMBL" id="SDJ52663.1"/>
    </source>
</evidence>
<dbReference type="RefSeq" id="WP_090004771.1">
    <property type="nucleotide sequence ID" value="NZ_FNET01000002.1"/>
</dbReference>
<organism evidence="2 3">
    <name type="scientific">Lentzea albidocapillata subsp. violacea</name>
    <dbReference type="NCBI Taxonomy" id="128104"/>
    <lineage>
        <taxon>Bacteria</taxon>
        <taxon>Bacillati</taxon>
        <taxon>Actinomycetota</taxon>
        <taxon>Actinomycetes</taxon>
        <taxon>Pseudonocardiales</taxon>
        <taxon>Pseudonocardiaceae</taxon>
        <taxon>Lentzea</taxon>
    </lineage>
</organism>